<sequence length="79" mass="8743">MHGIDDGPIYSNIGVTSSALAVQMFGNAQDLQQQNRKLWNLLPLVQDLIHYQPTTLCQGTIANLCFVSNWQTNSPELLG</sequence>
<organism evidence="1 2">
    <name type="scientific">Sphagnum troendelagicum</name>
    <dbReference type="NCBI Taxonomy" id="128251"/>
    <lineage>
        <taxon>Eukaryota</taxon>
        <taxon>Viridiplantae</taxon>
        <taxon>Streptophyta</taxon>
        <taxon>Embryophyta</taxon>
        <taxon>Bryophyta</taxon>
        <taxon>Sphagnophytina</taxon>
        <taxon>Sphagnopsida</taxon>
        <taxon>Sphagnales</taxon>
        <taxon>Sphagnaceae</taxon>
        <taxon>Sphagnum</taxon>
    </lineage>
</organism>
<dbReference type="Proteomes" id="UP001497512">
    <property type="component" value="Chromosome 8"/>
</dbReference>
<accession>A0ABP0V002</accession>
<name>A0ABP0V002_9BRYO</name>
<gene>
    <name evidence="1" type="ORF">CSSPTR1EN2_LOCUS22116</name>
</gene>
<evidence type="ECO:0000313" key="1">
    <source>
        <dbReference type="EMBL" id="CAK9234236.1"/>
    </source>
</evidence>
<proteinExistence type="predicted"/>
<evidence type="ECO:0000313" key="2">
    <source>
        <dbReference type="Proteomes" id="UP001497512"/>
    </source>
</evidence>
<dbReference type="EMBL" id="OZ019900">
    <property type="protein sequence ID" value="CAK9234236.1"/>
    <property type="molecule type" value="Genomic_DNA"/>
</dbReference>
<protein>
    <submittedName>
        <fullName evidence="1">Uncharacterized protein</fullName>
    </submittedName>
</protein>
<reference evidence="1" key="1">
    <citation type="submission" date="2024-02" db="EMBL/GenBank/DDBJ databases">
        <authorList>
            <consortium name="ELIXIR-Norway"/>
            <consortium name="Elixir Norway"/>
        </authorList>
    </citation>
    <scope>NUCLEOTIDE SEQUENCE</scope>
</reference>
<keyword evidence="2" id="KW-1185">Reference proteome</keyword>